<feature type="non-terminal residue" evidence="3">
    <location>
        <position position="259"/>
    </location>
</feature>
<evidence type="ECO:0000256" key="2">
    <source>
        <dbReference type="PROSITE-ProRule" id="PRU00708"/>
    </source>
</evidence>
<dbReference type="InterPro" id="IPR002885">
    <property type="entry name" value="PPR_rpt"/>
</dbReference>
<evidence type="ECO:0000256" key="1">
    <source>
        <dbReference type="ARBA" id="ARBA00022737"/>
    </source>
</evidence>
<evidence type="ECO:0000313" key="3">
    <source>
        <dbReference type="EMBL" id="CAI3996940.1"/>
    </source>
</evidence>
<dbReference type="Gene3D" id="1.25.40.10">
    <property type="entry name" value="Tetratricopeptide repeat domain"/>
    <property type="match status" value="2"/>
</dbReference>
<dbReference type="Proteomes" id="UP001152797">
    <property type="component" value="Unassembled WGS sequence"/>
</dbReference>
<reference evidence="4" key="2">
    <citation type="submission" date="2024-04" db="EMBL/GenBank/DDBJ databases">
        <authorList>
            <person name="Chen Y."/>
            <person name="Shah S."/>
            <person name="Dougan E. K."/>
            <person name="Thang M."/>
            <person name="Chan C."/>
        </authorList>
    </citation>
    <scope>NUCLEOTIDE SEQUENCE [LARGE SCALE GENOMIC DNA]</scope>
</reference>
<accession>A0A9P1CT14</accession>
<feature type="repeat" description="PPR" evidence="2">
    <location>
        <begin position="78"/>
        <end position="112"/>
    </location>
</feature>
<evidence type="ECO:0000313" key="4">
    <source>
        <dbReference type="EMBL" id="CAL1150315.1"/>
    </source>
</evidence>
<keyword evidence="6" id="KW-1185">Reference proteome</keyword>
<organism evidence="3">
    <name type="scientific">Cladocopium goreaui</name>
    <dbReference type="NCBI Taxonomy" id="2562237"/>
    <lineage>
        <taxon>Eukaryota</taxon>
        <taxon>Sar</taxon>
        <taxon>Alveolata</taxon>
        <taxon>Dinophyceae</taxon>
        <taxon>Suessiales</taxon>
        <taxon>Symbiodiniaceae</taxon>
        <taxon>Cladocopium</taxon>
    </lineage>
</organism>
<dbReference type="AlphaFoldDB" id="A0A9P1CT14"/>
<feature type="repeat" description="PPR" evidence="2">
    <location>
        <begin position="181"/>
        <end position="215"/>
    </location>
</feature>
<dbReference type="NCBIfam" id="TIGR00756">
    <property type="entry name" value="PPR"/>
    <property type="match status" value="2"/>
</dbReference>
<evidence type="ECO:0000313" key="5">
    <source>
        <dbReference type="EMBL" id="CAL4784252.1"/>
    </source>
</evidence>
<dbReference type="EMBL" id="CAMXCT020002269">
    <property type="protein sequence ID" value="CAL1150315.1"/>
    <property type="molecule type" value="Genomic_DNA"/>
</dbReference>
<dbReference type="Pfam" id="PF01535">
    <property type="entry name" value="PPR"/>
    <property type="match status" value="2"/>
</dbReference>
<proteinExistence type="predicted"/>
<dbReference type="EMBL" id="CAMXCT010002269">
    <property type="protein sequence ID" value="CAI3996940.1"/>
    <property type="molecule type" value="Genomic_DNA"/>
</dbReference>
<dbReference type="PANTHER" id="PTHR47447">
    <property type="entry name" value="OS03G0856100 PROTEIN"/>
    <property type="match status" value="1"/>
</dbReference>
<comment type="caution">
    <text evidence="3">The sequence shown here is derived from an EMBL/GenBank/DDBJ whole genome shotgun (WGS) entry which is preliminary data.</text>
</comment>
<dbReference type="InterPro" id="IPR011990">
    <property type="entry name" value="TPR-like_helical_dom_sf"/>
</dbReference>
<keyword evidence="1" id="KW-0677">Repeat</keyword>
<dbReference type="PROSITE" id="PS51375">
    <property type="entry name" value="PPR"/>
    <property type="match status" value="2"/>
</dbReference>
<evidence type="ECO:0000313" key="6">
    <source>
        <dbReference type="Proteomes" id="UP001152797"/>
    </source>
</evidence>
<gene>
    <name evidence="3" type="ORF">C1SCF055_LOCUS23370</name>
</gene>
<name>A0A9P1CT14_9DINO</name>
<dbReference type="Pfam" id="PF13041">
    <property type="entry name" value="PPR_2"/>
    <property type="match status" value="1"/>
</dbReference>
<dbReference type="OrthoDB" id="968403at2759"/>
<reference evidence="3" key="1">
    <citation type="submission" date="2022-10" db="EMBL/GenBank/DDBJ databases">
        <authorList>
            <person name="Chen Y."/>
            <person name="Dougan E. K."/>
            <person name="Chan C."/>
            <person name="Rhodes N."/>
            <person name="Thang M."/>
        </authorList>
    </citation>
    <scope>NUCLEOTIDE SEQUENCE</scope>
</reference>
<dbReference type="PANTHER" id="PTHR47447:SF17">
    <property type="entry name" value="OS12G0638900 PROTEIN"/>
    <property type="match status" value="1"/>
</dbReference>
<sequence>MLQNAEDIDEVTVTSTLVACEMGQWERALELLNQMPHWKLQRDLIAFNAACSATAGARRLEVVQELIEILKDEGLTPDVVTFNALLNACERARQWQEALETLRRMRSCQLVPDIVSFGSAMAGCELCARWDLALALLSEASEMSLQLSLVACSTAVSACAQGRRWRWAMRLFEAARPLGLDVTIFCAALSGCGRAGCWEMSLQLLDEMCGLRMEPDKVTCAAAVAACELSAEPRHALRLLAGTEQRAAEWVRSFQKVDF</sequence>
<protein>
    <submittedName>
        <fullName evidence="5">Pentatricopeptide repeat-containing protein At5g41170, mitochondrial</fullName>
    </submittedName>
</protein>
<dbReference type="EMBL" id="CAMXCT030002269">
    <property type="protein sequence ID" value="CAL4784252.1"/>
    <property type="molecule type" value="Genomic_DNA"/>
</dbReference>